<dbReference type="Gene3D" id="2.180.10.10">
    <property type="entry name" value="RHS repeat-associated core"/>
    <property type="match status" value="10"/>
</dbReference>
<dbReference type="InterPro" id="IPR056823">
    <property type="entry name" value="TEN-like_YD-shell"/>
</dbReference>
<protein>
    <submittedName>
        <fullName evidence="5">DNRLRE domain-containing protein</fullName>
    </submittedName>
</protein>
<dbReference type="NCBIfam" id="TIGR03696">
    <property type="entry name" value="Rhs_assc_core"/>
    <property type="match status" value="1"/>
</dbReference>
<dbReference type="SMART" id="SM00257">
    <property type="entry name" value="LysM"/>
    <property type="match status" value="1"/>
</dbReference>
<dbReference type="Pfam" id="PF05593">
    <property type="entry name" value="RHS_repeat"/>
    <property type="match status" value="18"/>
</dbReference>
<dbReference type="EMBL" id="WMZU01000005">
    <property type="protein sequence ID" value="MTS26595.1"/>
    <property type="molecule type" value="Genomic_DNA"/>
</dbReference>
<dbReference type="Pfam" id="PF20148">
    <property type="entry name" value="DUF6531"/>
    <property type="match status" value="1"/>
</dbReference>
<feature type="compositionally biased region" description="Polar residues" evidence="2">
    <location>
        <begin position="2869"/>
        <end position="2882"/>
    </location>
</feature>
<feature type="compositionally biased region" description="Low complexity" evidence="2">
    <location>
        <begin position="2562"/>
        <end position="2571"/>
    </location>
</feature>
<feature type="compositionally biased region" description="Low complexity" evidence="2">
    <location>
        <begin position="2615"/>
        <end position="2633"/>
    </location>
</feature>
<feature type="compositionally biased region" description="Acidic residues" evidence="2">
    <location>
        <begin position="161"/>
        <end position="170"/>
    </location>
</feature>
<proteinExistence type="predicted"/>
<keyword evidence="1" id="KW-0677">Repeat</keyword>
<dbReference type="Pfam" id="PF25023">
    <property type="entry name" value="TEN_YD-shell"/>
    <property type="match status" value="5"/>
</dbReference>
<dbReference type="NCBIfam" id="NF033679">
    <property type="entry name" value="DNRLRE_dom"/>
    <property type="match status" value="1"/>
</dbReference>
<name>A0A6L6LPC5_9FIRM</name>
<evidence type="ECO:0000259" key="4">
    <source>
        <dbReference type="PROSITE" id="PS51782"/>
    </source>
</evidence>
<dbReference type="InterPro" id="IPR036779">
    <property type="entry name" value="LysM_dom_sf"/>
</dbReference>
<dbReference type="InterPro" id="IPR050708">
    <property type="entry name" value="T6SS_VgrG/RHS"/>
</dbReference>
<accession>A0A6L6LPC5</accession>
<feature type="region of interest" description="Disordered" evidence="2">
    <location>
        <begin position="42"/>
        <end position="176"/>
    </location>
</feature>
<reference evidence="5 6" key="1">
    <citation type="journal article" date="2019" name="Nat. Med.">
        <title>A library of human gut bacterial isolates paired with longitudinal multiomics data enables mechanistic microbiome research.</title>
        <authorList>
            <person name="Poyet M."/>
            <person name="Groussin M."/>
            <person name="Gibbons S.M."/>
            <person name="Avila-Pacheco J."/>
            <person name="Jiang X."/>
            <person name="Kearney S.M."/>
            <person name="Perrotta A.R."/>
            <person name="Berdy B."/>
            <person name="Zhao S."/>
            <person name="Lieberman T.D."/>
            <person name="Swanson P.K."/>
            <person name="Smith M."/>
            <person name="Roesemann S."/>
            <person name="Alexander J.E."/>
            <person name="Rich S.A."/>
            <person name="Livny J."/>
            <person name="Vlamakis H."/>
            <person name="Clish C."/>
            <person name="Bullock K."/>
            <person name="Deik A."/>
            <person name="Scott J."/>
            <person name="Pierce K.A."/>
            <person name="Xavier R.J."/>
            <person name="Alm E.J."/>
        </authorList>
    </citation>
    <scope>NUCLEOTIDE SEQUENCE [LARGE SCALE GENOMIC DNA]</scope>
    <source>
        <strain evidence="5 6">BIOML-A4</strain>
    </source>
</reference>
<feature type="compositionally biased region" description="Polar residues" evidence="2">
    <location>
        <begin position="56"/>
        <end position="73"/>
    </location>
</feature>
<gene>
    <name evidence="5" type="ORF">GMD59_04750</name>
</gene>
<sequence>MKKRIVQWSQRSMSVLLVLSMLFTSVPVQAFAAEAPVPRIPVSAPLEQPEPVDYEAQQQAADESGGASASTPDSTPAESAPPVSSSASQTASSSQSASDETPESSVPSSGSNAQPSGDSSTAPESVSTPDASSSVLESAGVSTSTSEVNSEEVSGSSVETSAEETPEEPPVELRAPILREKYDPYAEKYGAPVEVSEYARVFSAPSSNLFRAARGSAARKEYITVISPVPNTYVDENGQEHTIDNTLVVEDKNGVPTYENAANDLALSLPVEFAPGDGLCVTLDGASMRLVPLEGDFTHPSSLENAVRYNEVFPDVDVQYTAQELMVKEDIILNAPSEHSTFRYLLDAPGLDARMIDGVLYLFQPGSDKPVFHLSAPYMTDAAGQMSYAVSVALEEKDGQRIVTVSADAAWLSAPERAYPVILDPSIVNTEKVAASMFTAAPSYYYNSRGTASAGYAYKYWAGYPDDGTWQTNRAFLHFDNMFANLPEDAEIESAELVLYEYVDLSGGTTAFEVYKLNSSCTFDEVDAHTGFGSHWDFITSREREFAGSFVGGVGYHRVDVTEIVNNWQKGIEPNYGLMLMSSPENNVTLGGLFYNAGLTPDVPPSIEIKWYEVGDVDRNYPLDDTTINLRPINATDRSGKIEFYGAFWDGIATPGATLEYKLNVESKNYAGSMELGNKFLYPNSTLFQNLFPDGATKYSRRLSNWQTVVPFVDFDYDTVYTLSATPTKDGVTGKTVTSEPFLIYKVKQFDTLTKIANYYGVDYDQLARDNRVVDRLLVENNTLFIRNPKTAEPYNPSDLNDEDKTLIDTMLMGRGLHCEFGFEPINLNTGNFYLAAQDAAVTDLGGQFSISRTYNSVGASIHSMFGRGWSFEYDEALSQLADGSIAYRRGDGSILPFTPDGNGGFTGPAGYGLSLSRIKTGEVTEDFGTEEDPDVQTFDVCEYEITSRDGTVRRFNSWGLLASITDINGFTTALSYDAAYNLTGVTTPSGKTFAIALNENGMIRSVTLPDGGLVRYAYDDAGNLVSYFDALGNETKYIYDAAHRMTSWVDANGTAMVVNIYDEKGRVVEQTDGNGGVSTLAYEDGKTIATDAAGNITVYHYDGQYRTTRIEYPDGTAESFEYDAGNQRSAFVDKLGNRTAYEYDAAGNLTKQTRFDGASQTYTYNAQNKPASFTDYAGKTTRYEYNEAGDMTAVIYNDGTQNTFTYDANHNPITMTDAMGGTATFEYDGALLVKMTDAAGSVYTFGYDAMGRRTSVTDPLGNTSKTVFDAAGRTVGEQAADGAYTEYIYDAADRVVATIDPNGNRLDFGYDANDNMTSITDAEGSAWAYTFDALGNKLSETDPLGNTLAFTYDAMSRMLTSTDADGYTTTYAYDALGNQTSITAPDGGVTSVEYDYATGQIAKTIDPLGNVTAYEYNAVGLPTKQTCPDGSSMLLEYDAMGRLAQYTDLLGLVTTFAYDANGNELSVADSAGRTVQYERDANGRTVKTTLPGGGTVSYAYDALGRVSQMTDAMEGVSSLTYNAVGSPLTVTNENGASIGYVYDANGNVTQQTDPKGSVWTSAFDNKNNVTLTKDPTGAQTLYVYDAAGRLAEIHDALGNATRYRLNGRGLPVEIIDALGQKYTMEYDAAGNLIKETLPDGSSTQYAYNRGGRLIRMEDADGLVTEYEYDVLGNVTKETNNAGLSYTYTYNAVGLPLTATDALGQTTRYTYDNAGNLISVQEFDGNVTEYAYDAAGNVTSIRDPEGKVTTYTYDLNGNLLQSEDASLRQWKYTYDKIGQLTSVTDPLGAVTKYFYDENENLTRRENADGSALKFDYDVLNRVTGYTDGNGNLTQNSYDALGNVIGQVNPDGGEIQYLYDALSRVTKQRDPMGYVTEYAYDAVGNLISATLPNGETYAYTYNHSGFRTSETDPLGNVTQWEPDRMNRLVKKTLASGAQYGYAYDVLGRVTGLTGPEGRSLTYAYDDRGNLASETDALGRVTAYAYDAMHRVTGITDANLGVTGMSYDANGNLAELVSPEGNAEKYTYDALDRIASRLDPAGAMTQYVYDVMGNLTQITEPQGRTTTMSYDANGNMTGVTDALGQTTSFQYDSMDRVLKATDAGGASVQYTYDLNGRVTQVLDPLNAATQYEYDSMGNVTLVKDAESRATQYAYDALDRLTSVTDGTGVTTSYGYDSVGNLVTRTDGEGKTTAYAYDLAGQLVSTTNAKGETTQNTYNEVGNRVGAQLPSGKSITYDYDALDALVQKSYSTGEADVLYSYSPDGNLVSMRDATGDSTYTYDANGRLVSYTNAFSATVSYAYNENGEISAITYPDGKTVGYEYDALGRMVKVTGRDGGETVYEYDAQGSVTQVARADGSVTTAEYDLAGRVVRLTNRDASGAVVSEFSYTYDATGYIATETVTQGERSAGRSYTYTQRGELATATENGQTVAYTYDGAGNRIKEEGPNGTTVFVYDEADRLQSTDGASVTAYTWDADGNMTSMESGEGVYEYIYDTESRLLAVREGGSLLMSVLYDGLGDRSYGLEFKMIDRHLNKFPHLPGYWNNGHWNCIPDAPEGPKNPKQANAAAENTPAEAEEGPGFWQGVVDWFTGLFGGGDEASGEASAYGVGNANGDYTNNGGANNDHGGNGNTNNGNGKPGNNGNGNSKGDGGAISDWAVKKLKKLGFTDMDIEMLERLGVTDADARQIIETAKVPNTGNGPTHFIPAYDLMYYVNDVNRENTEVLTLGSRYNSDTSFVYGQQRLYADHEGESETYLYDGRGSVVQLLKDGAVTQEYAYDAYGYINADEFGIQAPFYGYNGEEQNPFTGLQYLRARYYAPQNGGFITQDSFSGVLDDALTQNRYTYAGNNPLNNIDPSGHRYVKGIEIGDNLKSSSAKKQPTTSGRPLSPGLTGAVVKKTTTNKKAPAISGSIAANAALSAARAGVPVGASSAVVNAIRQEPYISVQNASGQTVTVPSHFSNIAEAAKNFIRRMCDAEMQRIETQRAVEQAQQKILSDTVHSAGNAISAFYKAWNANANYWHDYYNNATNVGDFLYGGVNYFTYGLIDGINKSYQQRHQEMLDDFTLYNIANWGLSGIPDRVKGAIAPEDPLSLQHWLDSFSVVMIGYGLYQGYQFANAPANTINTAHPVTGTGMLDDFASNSTNTIWDSVVATADDIPGTNVPATFQINLADDLAYINPKTGSNTLWTNANATEHMGEYIARLDNGLSVGVRSQTILSSYGAAVNQAMNELINVPVGRHFGIYGNWELGINTQTGVVYHAQMIG</sequence>
<dbReference type="Pfam" id="PF01476">
    <property type="entry name" value="LysM"/>
    <property type="match status" value="1"/>
</dbReference>
<dbReference type="InterPro" id="IPR045351">
    <property type="entry name" value="DUF6531"/>
</dbReference>
<dbReference type="PANTHER" id="PTHR32305">
    <property type="match status" value="1"/>
</dbReference>
<feature type="compositionally biased region" description="Gly residues" evidence="2">
    <location>
        <begin position="2634"/>
        <end position="2646"/>
    </location>
</feature>
<dbReference type="SUPFAM" id="SSF54106">
    <property type="entry name" value="LysM domain"/>
    <property type="match status" value="1"/>
</dbReference>
<dbReference type="SUPFAM" id="SSF101898">
    <property type="entry name" value="NHL repeat"/>
    <property type="match status" value="1"/>
</dbReference>
<evidence type="ECO:0000313" key="6">
    <source>
        <dbReference type="Proteomes" id="UP000472755"/>
    </source>
</evidence>
<evidence type="ECO:0000256" key="2">
    <source>
        <dbReference type="SAM" id="MobiDB-lite"/>
    </source>
</evidence>
<feature type="region of interest" description="Disordered" evidence="2">
    <location>
        <begin position="2552"/>
        <end position="2577"/>
    </location>
</feature>
<comment type="caution">
    <text evidence="5">The sequence shown here is derived from an EMBL/GenBank/DDBJ whole genome shotgun (WGS) entry which is preliminary data.</text>
</comment>
<dbReference type="InterPro" id="IPR022385">
    <property type="entry name" value="Rhs_assc_core"/>
</dbReference>
<dbReference type="PANTHER" id="PTHR32305:SF15">
    <property type="entry name" value="PROTEIN RHSA-RELATED"/>
    <property type="match status" value="1"/>
</dbReference>
<dbReference type="Gene3D" id="3.10.350.10">
    <property type="entry name" value="LysM domain"/>
    <property type="match status" value="1"/>
</dbReference>
<evidence type="ECO:0000256" key="3">
    <source>
        <dbReference type="SAM" id="SignalP"/>
    </source>
</evidence>
<feature type="domain" description="LysM" evidence="4">
    <location>
        <begin position="743"/>
        <end position="786"/>
    </location>
</feature>
<dbReference type="InterPro" id="IPR031325">
    <property type="entry name" value="RHS_repeat"/>
</dbReference>
<dbReference type="PROSITE" id="PS51782">
    <property type="entry name" value="LYSM"/>
    <property type="match status" value="1"/>
</dbReference>
<keyword evidence="3" id="KW-0732">Signal</keyword>
<feature type="compositionally biased region" description="Low complexity" evidence="2">
    <location>
        <begin position="141"/>
        <end position="160"/>
    </location>
</feature>
<dbReference type="SUPFAM" id="SSF101908">
    <property type="entry name" value="Putative isomerase YbhE"/>
    <property type="match status" value="1"/>
</dbReference>
<evidence type="ECO:0000256" key="1">
    <source>
        <dbReference type="ARBA" id="ARBA00022737"/>
    </source>
</evidence>
<dbReference type="InterPro" id="IPR006530">
    <property type="entry name" value="YD"/>
</dbReference>
<dbReference type="InterPro" id="IPR018392">
    <property type="entry name" value="LysM"/>
</dbReference>
<feature type="compositionally biased region" description="Polar residues" evidence="2">
    <location>
        <begin position="106"/>
        <end position="136"/>
    </location>
</feature>
<feature type="region of interest" description="Disordered" evidence="2">
    <location>
        <begin position="2615"/>
        <end position="2646"/>
    </location>
</feature>
<feature type="region of interest" description="Disordered" evidence="2">
    <location>
        <begin position="2869"/>
        <end position="2889"/>
    </location>
</feature>
<dbReference type="NCBIfam" id="TIGR01643">
    <property type="entry name" value="YD_repeat_2x"/>
    <property type="match status" value="34"/>
</dbReference>
<dbReference type="Proteomes" id="UP000472755">
    <property type="component" value="Unassembled WGS sequence"/>
</dbReference>
<dbReference type="RefSeq" id="WP_172726029.1">
    <property type="nucleotide sequence ID" value="NZ_WMZN01000007.1"/>
</dbReference>
<dbReference type="SUPFAM" id="SSF69304">
    <property type="entry name" value="Tricorn protease N-terminal domain"/>
    <property type="match status" value="1"/>
</dbReference>
<dbReference type="CDD" id="cd00118">
    <property type="entry name" value="LysM"/>
    <property type="match status" value="1"/>
</dbReference>
<evidence type="ECO:0000313" key="5">
    <source>
        <dbReference type="EMBL" id="MTS26595.1"/>
    </source>
</evidence>
<feature type="compositionally biased region" description="Low complexity" evidence="2">
    <location>
        <begin position="74"/>
        <end position="105"/>
    </location>
</feature>
<feature type="chain" id="PRO_5026663060" evidence="3">
    <location>
        <begin position="33"/>
        <end position="3261"/>
    </location>
</feature>
<feature type="signal peptide" evidence="3">
    <location>
        <begin position="1"/>
        <end position="32"/>
    </location>
</feature>
<organism evidence="5 6">
    <name type="scientific">Ruthenibacterium lactatiformans</name>
    <dbReference type="NCBI Taxonomy" id="1550024"/>
    <lineage>
        <taxon>Bacteria</taxon>
        <taxon>Bacillati</taxon>
        <taxon>Bacillota</taxon>
        <taxon>Clostridia</taxon>
        <taxon>Eubacteriales</taxon>
        <taxon>Oscillospiraceae</taxon>
        <taxon>Ruthenibacterium</taxon>
    </lineage>
</organism>